<reference evidence="1 2" key="1">
    <citation type="submission" date="2018-06" db="EMBL/GenBank/DDBJ databases">
        <title>Comparative analysis of microorganisms from saline springs in Andes Mountain Range, Colombia.</title>
        <authorList>
            <person name="Rubin E."/>
        </authorList>
    </citation>
    <scope>NUCLEOTIDE SEQUENCE [LARGE SCALE GENOMIC DNA]</scope>
    <source>
        <strain evidence="1 2">USBA-857</strain>
    </source>
</reference>
<organism evidence="1 2">
    <name type="scientific">Onishia taeanensis</name>
    <dbReference type="NCBI Taxonomy" id="284577"/>
    <lineage>
        <taxon>Bacteria</taxon>
        <taxon>Pseudomonadati</taxon>
        <taxon>Pseudomonadota</taxon>
        <taxon>Gammaproteobacteria</taxon>
        <taxon>Oceanospirillales</taxon>
        <taxon>Halomonadaceae</taxon>
        <taxon>Onishia</taxon>
    </lineage>
</organism>
<evidence type="ECO:0008006" key="3">
    <source>
        <dbReference type="Google" id="ProtNLM"/>
    </source>
</evidence>
<evidence type="ECO:0000313" key="2">
    <source>
        <dbReference type="Proteomes" id="UP000249700"/>
    </source>
</evidence>
<dbReference type="AlphaFoldDB" id="A0A328XMR0"/>
<proteinExistence type="predicted"/>
<name>A0A328XMR0_9GAMM</name>
<sequence length="67" mass="7736">MVEAPIRVRRPSYRCSNPKKQAKMLKLSMAAILLERHINNLLQEQGAPIANYMYYEIASDRGSRKKS</sequence>
<comment type="caution">
    <text evidence="1">The sequence shown here is derived from an EMBL/GenBank/DDBJ whole genome shotgun (WGS) entry which is preliminary data.</text>
</comment>
<dbReference type="EMBL" id="QLSX01000018">
    <property type="protein sequence ID" value="RAR57014.1"/>
    <property type="molecule type" value="Genomic_DNA"/>
</dbReference>
<evidence type="ECO:0000313" key="1">
    <source>
        <dbReference type="EMBL" id="RAR57014.1"/>
    </source>
</evidence>
<protein>
    <recommendedName>
        <fullName evidence="3">Transposase</fullName>
    </recommendedName>
</protein>
<dbReference type="Proteomes" id="UP000249700">
    <property type="component" value="Unassembled WGS sequence"/>
</dbReference>
<gene>
    <name evidence="1" type="ORF">BCL93_11826</name>
</gene>
<accession>A0A328XMR0</accession>